<proteinExistence type="predicted"/>
<sequence>MPSDSPLPARYEIRTLGPEHVEWAKAIMTHSNAFGSAVWSVLWPGEMTAISYKVFETADHMIEHQIASGYSLGLFDTEYRYKRPASATTSGKLWWNTTDLGADGDKLLEQMDFPLLLHSVGALPGFAESIHALEQLDRRDPAAWQPTAPGQLLLRNATATKLDEGGKGLMKHLAHCLMRRAPAAGFRASRSRGTTKP</sequence>
<dbReference type="Proteomes" id="UP001480595">
    <property type="component" value="Unassembled WGS sequence"/>
</dbReference>
<evidence type="ECO:0000313" key="1">
    <source>
        <dbReference type="EMBL" id="KAK8091220.1"/>
    </source>
</evidence>
<keyword evidence="2" id="KW-1185">Reference proteome</keyword>
<gene>
    <name evidence="1" type="ORF">PG994_000725</name>
</gene>
<dbReference type="RefSeq" id="XP_066722766.1">
    <property type="nucleotide sequence ID" value="XM_066852134.1"/>
</dbReference>
<evidence type="ECO:0000313" key="2">
    <source>
        <dbReference type="Proteomes" id="UP001480595"/>
    </source>
</evidence>
<dbReference type="EMBL" id="JAQQWL010000001">
    <property type="protein sequence ID" value="KAK8091220.1"/>
    <property type="molecule type" value="Genomic_DNA"/>
</dbReference>
<protein>
    <submittedName>
        <fullName evidence="1">Uncharacterized protein</fullName>
    </submittedName>
</protein>
<accession>A0ABR1X717</accession>
<name>A0ABR1X717_9PEZI</name>
<organism evidence="1 2">
    <name type="scientific">Apiospora phragmitis</name>
    <dbReference type="NCBI Taxonomy" id="2905665"/>
    <lineage>
        <taxon>Eukaryota</taxon>
        <taxon>Fungi</taxon>
        <taxon>Dikarya</taxon>
        <taxon>Ascomycota</taxon>
        <taxon>Pezizomycotina</taxon>
        <taxon>Sordariomycetes</taxon>
        <taxon>Xylariomycetidae</taxon>
        <taxon>Amphisphaeriales</taxon>
        <taxon>Apiosporaceae</taxon>
        <taxon>Apiospora</taxon>
    </lineage>
</organism>
<dbReference type="GeneID" id="92085197"/>
<reference evidence="1 2" key="1">
    <citation type="submission" date="2023-01" db="EMBL/GenBank/DDBJ databases">
        <title>Analysis of 21 Apiospora genomes using comparative genomics revels a genus with tremendous synthesis potential of carbohydrate active enzymes and secondary metabolites.</title>
        <authorList>
            <person name="Sorensen T."/>
        </authorList>
    </citation>
    <scope>NUCLEOTIDE SEQUENCE [LARGE SCALE GENOMIC DNA]</scope>
    <source>
        <strain evidence="1 2">CBS 135458</strain>
    </source>
</reference>
<comment type="caution">
    <text evidence="1">The sequence shown here is derived from an EMBL/GenBank/DDBJ whole genome shotgun (WGS) entry which is preliminary data.</text>
</comment>